<organism evidence="3 4">
    <name type="scientific">Sphingoaurantiacus capsulatus</name>
    <dbReference type="NCBI Taxonomy" id="1771310"/>
    <lineage>
        <taxon>Bacteria</taxon>
        <taxon>Pseudomonadati</taxon>
        <taxon>Pseudomonadota</taxon>
        <taxon>Alphaproteobacteria</taxon>
        <taxon>Sphingomonadales</taxon>
        <taxon>Sphingosinicellaceae</taxon>
        <taxon>Sphingoaurantiacus</taxon>
    </lineage>
</organism>
<evidence type="ECO:0000259" key="2">
    <source>
        <dbReference type="Pfam" id="PF07589"/>
    </source>
</evidence>
<dbReference type="NCBIfam" id="TIGR03382">
    <property type="entry name" value="GC_trans_RRR"/>
    <property type="match status" value="1"/>
</dbReference>
<name>A0ABV7X7V8_9SPHN</name>
<dbReference type="Pfam" id="PF07589">
    <property type="entry name" value="PEP-CTERM"/>
    <property type="match status" value="1"/>
</dbReference>
<feature type="chain" id="PRO_5046634358" evidence="1">
    <location>
        <begin position="23"/>
        <end position="218"/>
    </location>
</feature>
<keyword evidence="1" id="KW-0732">Signal</keyword>
<gene>
    <name evidence="3" type="ORF">ACFOMD_04555</name>
</gene>
<evidence type="ECO:0000313" key="3">
    <source>
        <dbReference type="EMBL" id="MFC3711828.1"/>
    </source>
</evidence>
<sequence length="218" mass="22821">MSKAKILAALLTAAAVAMPAQAATVLFTSEALASNPGPAAGETVVEDFDSPLAAGYSWSSFNRTLWSNPGNPTGNLFNTGVSGYAGNIPGNTTRFASVFGGTSASLMSTNMLKSISVDIGSIDDYNFIDFYQDNVLIGTITGSELSSVHNGSWTGPDTNRRFFFVGGTFNRIDFRSGGNSFEFDNIATAEVPEPATPAMLALGLLGLAALRRRKRAAA</sequence>
<comment type="caution">
    <text evidence="3">The sequence shown here is derived from an EMBL/GenBank/DDBJ whole genome shotgun (WGS) entry which is preliminary data.</text>
</comment>
<dbReference type="NCBIfam" id="TIGR02595">
    <property type="entry name" value="PEP_CTERM"/>
    <property type="match status" value="1"/>
</dbReference>
<feature type="domain" description="Ice-binding protein C-terminal" evidence="2">
    <location>
        <begin position="191"/>
        <end position="213"/>
    </location>
</feature>
<dbReference type="InterPro" id="IPR017756">
    <property type="entry name" value="TM_Gly-Cys-Arg_CS"/>
</dbReference>
<dbReference type="EMBL" id="JBHRXV010000003">
    <property type="protein sequence ID" value="MFC3711828.1"/>
    <property type="molecule type" value="Genomic_DNA"/>
</dbReference>
<evidence type="ECO:0000256" key="1">
    <source>
        <dbReference type="SAM" id="SignalP"/>
    </source>
</evidence>
<evidence type="ECO:0000313" key="4">
    <source>
        <dbReference type="Proteomes" id="UP001595615"/>
    </source>
</evidence>
<dbReference type="InterPro" id="IPR013424">
    <property type="entry name" value="Ice-binding_C"/>
</dbReference>
<dbReference type="Proteomes" id="UP001595615">
    <property type="component" value="Unassembled WGS sequence"/>
</dbReference>
<feature type="signal peptide" evidence="1">
    <location>
        <begin position="1"/>
        <end position="22"/>
    </location>
</feature>
<accession>A0ABV7X7V8</accession>
<protein>
    <submittedName>
        <fullName evidence="3">PEP-CTERM sorting domain-containing protein</fullName>
    </submittedName>
</protein>
<keyword evidence="4" id="KW-1185">Reference proteome</keyword>
<dbReference type="RefSeq" id="WP_380857506.1">
    <property type="nucleotide sequence ID" value="NZ_JBHRXV010000003.1"/>
</dbReference>
<proteinExistence type="predicted"/>
<reference evidence="4" key="1">
    <citation type="journal article" date="2019" name="Int. J. Syst. Evol. Microbiol.">
        <title>The Global Catalogue of Microorganisms (GCM) 10K type strain sequencing project: providing services to taxonomists for standard genome sequencing and annotation.</title>
        <authorList>
            <consortium name="The Broad Institute Genomics Platform"/>
            <consortium name="The Broad Institute Genome Sequencing Center for Infectious Disease"/>
            <person name="Wu L."/>
            <person name="Ma J."/>
        </authorList>
    </citation>
    <scope>NUCLEOTIDE SEQUENCE [LARGE SCALE GENOMIC DNA]</scope>
    <source>
        <strain evidence="4">KCTC 42644</strain>
    </source>
</reference>